<organism evidence="1 2">
    <name type="scientific">Geoalkalibacter ferrihydriticus</name>
    <dbReference type="NCBI Taxonomy" id="392333"/>
    <lineage>
        <taxon>Bacteria</taxon>
        <taxon>Pseudomonadati</taxon>
        <taxon>Thermodesulfobacteriota</taxon>
        <taxon>Desulfuromonadia</taxon>
        <taxon>Desulfuromonadales</taxon>
        <taxon>Geoalkalibacteraceae</taxon>
        <taxon>Geoalkalibacter</taxon>
    </lineage>
</organism>
<protein>
    <submittedName>
        <fullName evidence="1">Uncharacterized protein</fullName>
    </submittedName>
</protein>
<evidence type="ECO:0000313" key="2">
    <source>
        <dbReference type="Proteomes" id="UP000182146"/>
    </source>
</evidence>
<proteinExistence type="predicted"/>
<accession>A0A1G9JX05</accession>
<dbReference type="EMBL" id="FNGU01000001">
    <property type="protein sequence ID" value="SDL42190.1"/>
    <property type="molecule type" value="Genomic_DNA"/>
</dbReference>
<sequence length="236" mass="26059">MIGKPGLLENVLRNLCSCELRTLRVARCIDWNSRSFAFCHFDHLTPFEDFSEEEAAPMFALDEDRDQLPIASTHVVRLLRSINPVPVALSGFPGQRAGAFLCVFRAGRSLRVSVVLELFDSARLVFYNNEQGTLGPQEVDAVIDEGLYFVESMGFLMTDLEVQTLSREQREQMWRALPLADGVRPAPVPAVALSGADGSRKPGAVAAKLPDSVVPDAVEVRRQRLIDSVGRMLAAF</sequence>
<name>A0A1G9JX05_9BACT</name>
<evidence type="ECO:0000313" key="1">
    <source>
        <dbReference type="EMBL" id="SDL42190.1"/>
    </source>
</evidence>
<dbReference type="STRING" id="392333.SAMN05660860_00589"/>
<dbReference type="AlphaFoldDB" id="A0A1G9JX05"/>
<gene>
    <name evidence="1" type="ORF">SAMN05660860_00589</name>
</gene>
<dbReference type="Proteomes" id="UP000182146">
    <property type="component" value="Unassembled WGS sequence"/>
</dbReference>
<reference evidence="1 2" key="1">
    <citation type="submission" date="2016-10" db="EMBL/GenBank/DDBJ databases">
        <authorList>
            <person name="de Groot N.N."/>
        </authorList>
    </citation>
    <scope>NUCLEOTIDE SEQUENCE [LARGE SCALE GENOMIC DNA]</scope>
    <source>
        <strain evidence="1 2">DSM 17813</strain>
    </source>
</reference>